<feature type="domain" description="N-acetyltransferase" evidence="1">
    <location>
        <begin position="16"/>
        <end position="175"/>
    </location>
</feature>
<dbReference type="PROSITE" id="PS51186">
    <property type="entry name" value="GNAT"/>
    <property type="match status" value="1"/>
</dbReference>
<dbReference type="GO" id="GO:0016747">
    <property type="term" value="F:acyltransferase activity, transferring groups other than amino-acyl groups"/>
    <property type="evidence" value="ECO:0007669"/>
    <property type="project" value="InterPro"/>
</dbReference>
<evidence type="ECO:0000313" key="3">
    <source>
        <dbReference type="Proteomes" id="UP000007431"/>
    </source>
</evidence>
<proteinExistence type="predicted"/>
<dbReference type="Pfam" id="PF13302">
    <property type="entry name" value="Acetyltransf_3"/>
    <property type="match status" value="1"/>
</dbReference>
<accession>D8QFZ0</accession>
<dbReference type="SUPFAM" id="SSF55729">
    <property type="entry name" value="Acyl-CoA N-acyltransferases (Nat)"/>
    <property type="match status" value="1"/>
</dbReference>
<evidence type="ECO:0000313" key="2">
    <source>
        <dbReference type="EMBL" id="EFI93203.1"/>
    </source>
</evidence>
<reference evidence="2 3" key="1">
    <citation type="journal article" date="2010" name="Nat. Biotechnol.">
        <title>Genome sequence of the model mushroom Schizophyllum commune.</title>
        <authorList>
            <person name="Ohm R.A."/>
            <person name="de Jong J.F."/>
            <person name="Lugones L.G."/>
            <person name="Aerts A."/>
            <person name="Kothe E."/>
            <person name="Stajich J.E."/>
            <person name="de Vries R.P."/>
            <person name="Record E."/>
            <person name="Levasseur A."/>
            <person name="Baker S.E."/>
            <person name="Bartholomew K.A."/>
            <person name="Coutinho P.M."/>
            <person name="Erdmann S."/>
            <person name="Fowler T.J."/>
            <person name="Gathman A.C."/>
            <person name="Lombard V."/>
            <person name="Henrissat B."/>
            <person name="Knabe N."/>
            <person name="Kuees U."/>
            <person name="Lilly W.W."/>
            <person name="Lindquist E."/>
            <person name="Lucas S."/>
            <person name="Magnuson J.K."/>
            <person name="Piumi F."/>
            <person name="Raudaskoski M."/>
            <person name="Salamov A."/>
            <person name="Schmutz J."/>
            <person name="Schwarze F.W.M.R."/>
            <person name="vanKuyk P.A."/>
            <person name="Horton J.S."/>
            <person name="Grigoriev I.V."/>
            <person name="Woesten H.A.B."/>
        </authorList>
    </citation>
    <scope>NUCLEOTIDE SEQUENCE [LARGE SCALE GENOMIC DNA]</scope>
    <source>
        <strain evidence="3">H4-8 / FGSC 9210</strain>
    </source>
</reference>
<dbReference type="Gene3D" id="3.40.630.30">
    <property type="match status" value="1"/>
</dbReference>
<organism evidence="3">
    <name type="scientific">Schizophyllum commune (strain H4-8 / FGSC 9210)</name>
    <name type="common">Split gill fungus</name>
    <dbReference type="NCBI Taxonomy" id="578458"/>
    <lineage>
        <taxon>Eukaryota</taxon>
        <taxon>Fungi</taxon>
        <taxon>Dikarya</taxon>
        <taxon>Basidiomycota</taxon>
        <taxon>Agaricomycotina</taxon>
        <taxon>Agaricomycetes</taxon>
        <taxon>Agaricomycetidae</taxon>
        <taxon>Agaricales</taxon>
        <taxon>Schizophyllaceae</taxon>
        <taxon>Schizophyllum</taxon>
    </lineage>
</organism>
<sequence length="185" mass="20220">MSIPTPTFATLSKPGLTLRAFRDADLDALTATIASHEVLRTGPGNTVPHWNKVAEGIKGVTNSATFFAVVDLDGQAVGNVELHGGQNKNRDGGLAIVLHESIRGKGYGTEIVRWIVDYAFLQLGLHRVSLSVMGDNPRAVALYKKIGFVEEGRKRKGIWQDGDWVDMIDMGILHDEWLASRRSGQ</sequence>
<keyword evidence="3" id="KW-1185">Reference proteome</keyword>
<dbReference type="KEGG" id="scm:SCHCO_02514791"/>
<protein>
    <recommendedName>
        <fullName evidence="1">N-acetyltransferase domain-containing protein</fullName>
    </recommendedName>
</protein>
<dbReference type="HOGENOM" id="CLU_013985_3_2_1"/>
<gene>
    <name evidence="2" type="ORF">SCHCODRAFT_237484</name>
</gene>
<dbReference type="EMBL" id="GL377311">
    <property type="protein sequence ID" value="EFI93203.1"/>
    <property type="molecule type" value="Genomic_DNA"/>
</dbReference>
<dbReference type="OMA" id="LHRIWGA"/>
<dbReference type="PANTHER" id="PTHR43415">
    <property type="entry name" value="SPERMIDINE N(1)-ACETYLTRANSFERASE"/>
    <property type="match status" value="1"/>
</dbReference>
<evidence type="ECO:0000259" key="1">
    <source>
        <dbReference type="PROSITE" id="PS51186"/>
    </source>
</evidence>
<dbReference type="GeneID" id="9596820"/>
<dbReference type="RefSeq" id="XP_003028106.1">
    <property type="nucleotide sequence ID" value="XM_003028060.1"/>
</dbReference>
<dbReference type="InParanoid" id="D8QFZ0"/>
<dbReference type="PANTHER" id="PTHR43415:SF3">
    <property type="entry name" value="GNAT-FAMILY ACETYLTRANSFERASE"/>
    <property type="match status" value="1"/>
</dbReference>
<dbReference type="AlphaFoldDB" id="D8QFZ0"/>
<dbReference type="OrthoDB" id="630895at2759"/>
<dbReference type="eggNOG" id="ENOG502RY5I">
    <property type="taxonomic scope" value="Eukaryota"/>
</dbReference>
<dbReference type="VEuPathDB" id="FungiDB:SCHCODRAFT_02514791"/>
<dbReference type="CDD" id="cd04301">
    <property type="entry name" value="NAT_SF"/>
    <property type="match status" value="1"/>
</dbReference>
<dbReference type="InterPro" id="IPR016181">
    <property type="entry name" value="Acyl_CoA_acyltransferase"/>
</dbReference>
<name>D8QFZ0_SCHCM</name>
<dbReference type="InterPro" id="IPR000182">
    <property type="entry name" value="GNAT_dom"/>
</dbReference>
<dbReference type="Proteomes" id="UP000007431">
    <property type="component" value="Unassembled WGS sequence"/>
</dbReference>